<keyword evidence="1" id="KW-0812">Transmembrane</keyword>
<evidence type="ECO:0000313" key="2">
    <source>
        <dbReference type="EMBL" id="GEP61254.1"/>
    </source>
</evidence>
<proteinExistence type="predicted"/>
<sequence length="119" mass="13293">MVVFRALGWLLLAMAVAAIVHDALAWWTEGSFHLLGLGDLWSHLDTRSLADAQTAIQRSVSSALWFWLVRPVLMVPVLPAFLVLGLIFLWIGNRSGGRPDTGFVLGSRPPRRRRYRGLS</sequence>
<feature type="transmembrane region" description="Helical" evidence="1">
    <location>
        <begin position="64"/>
        <end position="91"/>
    </location>
</feature>
<organism evidence="2 3">
    <name type="scientific">Reyranella soli</name>
    <dbReference type="NCBI Taxonomy" id="1230389"/>
    <lineage>
        <taxon>Bacteria</taxon>
        <taxon>Pseudomonadati</taxon>
        <taxon>Pseudomonadota</taxon>
        <taxon>Alphaproteobacteria</taxon>
        <taxon>Hyphomicrobiales</taxon>
        <taxon>Reyranellaceae</taxon>
        <taxon>Reyranella</taxon>
    </lineage>
</organism>
<keyword evidence="1" id="KW-0472">Membrane</keyword>
<dbReference type="EMBL" id="BKAJ01000210">
    <property type="protein sequence ID" value="GEP61254.1"/>
    <property type="molecule type" value="Genomic_DNA"/>
</dbReference>
<gene>
    <name evidence="2" type="ORF">RSO01_84200</name>
</gene>
<name>A0A512NQM4_9HYPH</name>
<dbReference type="OrthoDB" id="7376133at2"/>
<evidence type="ECO:0000256" key="1">
    <source>
        <dbReference type="SAM" id="Phobius"/>
    </source>
</evidence>
<protein>
    <submittedName>
        <fullName evidence="2">Uncharacterized protein</fullName>
    </submittedName>
</protein>
<keyword evidence="3" id="KW-1185">Reference proteome</keyword>
<keyword evidence="1" id="KW-1133">Transmembrane helix</keyword>
<dbReference type="Proteomes" id="UP000321058">
    <property type="component" value="Unassembled WGS sequence"/>
</dbReference>
<comment type="caution">
    <text evidence="2">The sequence shown here is derived from an EMBL/GenBank/DDBJ whole genome shotgun (WGS) entry which is preliminary data.</text>
</comment>
<reference evidence="2 3" key="1">
    <citation type="submission" date="2019-07" db="EMBL/GenBank/DDBJ databases">
        <title>Whole genome shotgun sequence of Reyranella soli NBRC 108950.</title>
        <authorList>
            <person name="Hosoyama A."/>
            <person name="Uohara A."/>
            <person name="Ohji S."/>
            <person name="Ichikawa N."/>
        </authorList>
    </citation>
    <scope>NUCLEOTIDE SEQUENCE [LARGE SCALE GENOMIC DNA]</scope>
    <source>
        <strain evidence="2 3">NBRC 108950</strain>
    </source>
</reference>
<accession>A0A512NQM4</accession>
<dbReference type="AlphaFoldDB" id="A0A512NQM4"/>
<evidence type="ECO:0000313" key="3">
    <source>
        <dbReference type="Proteomes" id="UP000321058"/>
    </source>
</evidence>